<keyword evidence="11" id="KW-0146">Chitin degradation</keyword>
<dbReference type="GO" id="GO:0005576">
    <property type="term" value="C:extracellular region"/>
    <property type="evidence" value="ECO:0007669"/>
    <property type="project" value="UniProtKB-SubCell"/>
</dbReference>
<comment type="catalytic activity">
    <reaction evidence="1">
        <text>Random endo-hydrolysis of N-acetyl-beta-D-glucosaminide (1-&gt;4)-beta-linkages in chitin and chitodextrins.</text>
        <dbReference type="EC" id="3.2.1.14"/>
    </reaction>
</comment>
<evidence type="ECO:0000256" key="7">
    <source>
        <dbReference type="ARBA" id="ARBA00022622"/>
    </source>
</evidence>
<keyword evidence="6" id="KW-0964">Secreted</keyword>
<evidence type="ECO:0000256" key="8">
    <source>
        <dbReference type="ARBA" id="ARBA00022669"/>
    </source>
</evidence>
<dbReference type="AlphaFoldDB" id="A0A136JA23"/>
<dbReference type="GO" id="GO:0008061">
    <property type="term" value="F:chitin binding"/>
    <property type="evidence" value="ECO:0007669"/>
    <property type="project" value="UniProtKB-KW"/>
</dbReference>
<evidence type="ECO:0000256" key="2">
    <source>
        <dbReference type="ARBA" id="ARBA00004609"/>
    </source>
</evidence>
<keyword evidence="16" id="KW-0326">Glycosidase</keyword>
<evidence type="ECO:0000256" key="19">
    <source>
        <dbReference type="SAM" id="MobiDB-lite"/>
    </source>
</evidence>
<name>A0A136JA23_9PEZI</name>
<keyword evidence="14" id="KW-0119">Carbohydrate metabolism</keyword>
<evidence type="ECO:0000256" key="18">
    <source>
        <dbReference type="ARBA" id="ARBA00025727"/>
    </source>
</evidence>
<feature type="domain" description="GH18" evidence="21">
    <location>
        <begin position="22"/>
        <end position="322"/>
    </location>
</feature>
<evidence type="ECO:0000256" key="13">
    <source>
        <dbReference type="ARBA" id="ARBA00023180"/>
    </source>
</evidence>
<evidence type="ECO:0000313" key="22">
    <source>
        <dbReference type="EMBL" id="KXJ93985.1"/>
    </source>
</evidence>
<keyword evidence="8" id="KW-0147">Chitin-binding</keyword>
<organism evidence="22 23">
    <name type="scientific">Microdochium bolleyi</name>
    <dbReference type="NCBI Taxonomy" id="196109"/>
    <lineage>
        <taxon>Eukaryota</taxon>
        <taxon>Fungi</taxon>
        <taxon>Dikarya</taxon>
        <taxon>Ascomycota</taxon>
        <taxon>Pezizomycotina</taxon>
        <taxon>Sordariomycetes</taxon>
        <taxon>Xylariomycetidae</taxon>
        <taxon>Xylariales</taxon>
        <taxon>Microdochiaceae</taxon>
        <taxon>Microdochium</taxon>
    </lineage>
</organism>
<keyword evidence="12" id="KW-0472">Membrane</keyword>
<dbReference type="STRING" id="196109.A0A136JA23"/>
<dbReference type="Gene3D" id="3.20.20.80">
    <property type="entry name" value="Glycosidases"/>
    <property type="match status" value="1"/>
</dbReference>
<evidence type="ECO:0000256" key="17">
    <source>
        <dbReference type="ARBA" id="ARBA00023326"/>
    </source>
</evidence>
<dbReference type="GO" id="GO:0098552">
    <property type="term" value="C:side of membrane"/>
    <property type="evidence" value="ECO:0007669"/>
    <property type="project" value="UniProtKB-KW"/>
</dbReference>
<evidence type="ECO:0000256" key="4">
    <source>
        <dbReference type="ARBA" id="ARBA00012729"/>
    </source>
</evidence>
<feature type="chain" id="PRO_5007293610" description="chitinase" evidence="20">
    <location>
        <begin position="20"/>
        <end position="806"/>
    </location>
</feature>
<sequence length="806" mass="83207">MLFKASTAAALLAAVPALAHEYSINAYWGQRGPDTDRLASYCDSDSIDFITLGFVNVSPENGGGYPGTNFAAHCDSPVYALPNGNPSKLLSGCGLIKEDIKICQRKGKKIYLSIGGVYSQAYSNYEVTTEQKGREFADFLWGAFGPKVDSWTGPRPFDWEGSVSMDGFDFDIEHKFPNMLAYAAVVNRLREHIVASQKDVVITAAPECPQGQFFTMESILKRAKFDKIFVQFYNNPANCNAASSGLFNYAAWEKFFKEQTNYTPELYVGLPAAPEAASNGYLAPALVKNLICNTLKKSSMFSGIMLWDAWHGKTNVDVLTRKNYYDSVASYLAFGGCPGEVVTTTSSTISSTSTRTSTTSSSTSTSSTVSTTSSSTTSSASTSSSTSSSATSTSTSVSTSSSTSSSVSSATSTSTSASTSSTASSSASTSSTLSSSTSSATSSSTTSSSATSSSATSSSTTSSSATSSSATSSSSVSSTLSSASTSSTSSSASTSSSVSTSSSASSSTTSSSSSSVSSTASSTSDSSSATVSSSASTVSSTSSTHVPTYPAYPTYAVKNNTESYGAVYPTAPASYYSAASSTKPVYSTSVYTTSGTVYTTVCSETETSKTEAVSSYATTTSSAALTYTTSTIYSTTVYTVTKCPATVTDCPYGSTTTHTVAVSTTVCPVTEEEPYPTATYTTKGGDNDDEVYYPVETPTYAALTETEYPAVEYPTAEHPAGEYPTTKAEYPTVPYPTGGSYPTAPVHGSDTYTTIYMTASTGVVPPATYPTVPAGGPTYPSIPTAGAGRVGAGLAAVVLAAFAVAF</sequence>
<dbReference type="EMBL" id="KQ964247">
    <property type="protein sequence ID" value="KXJ93985.1"/>
    <property type="molecule type" value="Genomic_DNA"/>
</dbReference>
<keyword evidence="9 20" id="KW-0732">Signal</keyword>
<evidence type="ECO:0000259" key="21">
    <source>
        <dbReference type="PROSITE" id="PS51910"/>
    </source>
</evidence>
<dbReference type="GO" id="GO:0008843">
    <property type="term" value="F:endochitinase activity"/>
    <property type="evidence" value="ECO:0007669"/>
    <property type="project" value="UniProtKB-EC"/>
</dbReference>
<reference evidence="23" key="1">
    <citation type="submission" date="2016-02" db="EMBL/GenBank/DDBJ databases">
        <title>Draft genome sequence of Microdochium bolleyi, a fungal endophyte of beachgrass.</title>
        <authorList>
            <consortium name="DOE Joint Genome Institute"/>
            <person name="David A.S."/>
            <person name="May G."/>
            <person name="Haridas S."/>
            <person name="Lim J."/>
            <person name="Wang M."/>
            <person name="Labutti K."/>
            <person name="Lipzen A."/>
            <person name="Barry K."/>
            <person name="Grigoriev I.V."/>
        </authorList>
    </citation>
    <scope>NUCLEOTIDE SEQUENCE [LARGE SCALE GENOMIC DNA]</scope>
    <source>
        <strain evidence="23">J235TASD1</strain>
    </source>
</reference>
<evidence type="ECO:0000256" key="16">
    <source>
        <dbReference type="ARBA" id="ARBA00023295"/>
    </source>
</evidence>
<evidence type="ECO:0000256" key="1">
    <source>
        <dbReference type="ARBA" id="ARBA00000822"/>
    </source>
</evidence>
<dbReference type="Proteomes" id="UP000070501">
    <property type="component" value="Unassembled WGS sequence"/>
</dbReference>
<keyword evidence="13" id="KW-0325">Glycoprotein</keyword>
<feature type="compositionally biased region" description="Low complexity" evidence="19">
    <location>
        <begin position="345"/>
        <end position="544"/>
    </location>
</feature>
<dbReference type="InterPro" id="IPR017853">
    <property type="entry name" value="GH"/>
</dbReference>
<evidence type="ECO:0000256" key="11">
    <source>
        <dbReference type="ARBA" id="ARBA00023024"/>
    </source>
</evidence>
<dbReference type="PANTHER" id="PTHR45708">
    <property type="entry name" value="ENDOCHITINASE"/>
    <property type="match status" value="1"/>
</dbReference>
<gene>
    <name evidence="22" type="ORF">Micbo1qcDRAFT_158920</name>
</gene>
<dbReference type="GO" id="GO:0006032">
    <property type="term" value="P:chitin catabolic process"/>
    <property type="evidence" value="ECO:0007669"/>
    <property type="project" value="UniProtKB-KW"/>
</dbReference>
<proteinExistence type="inferred from homology"/>
<evidence type="ECO:0000313" key="23">
    <source>
        <dbReference type="Proteomes" id="UP000070501"/>
    </source>
</evidence>
<keyword evidence="23" id="KW-1185">Reference proteome</keyword>
<evidence type="ECO:0000256" key="12">
    <source>
        <dbReference type="ARBA" id="ARBA00023136"/>
    </source>
</evidence>
<evidence type="ECO:0000256" key="5">
    <source>
        <dbReference type="ARBA" id="ARBA00022475"/>
    </source>
</evidence>
<evidence type="ECO:0000256" key="3">
    <source>
        <dbReference type="ARBA" id="ARBA00004613"/>
    </source>
</evidence>
<feature type="signal peptide" evidence="20">
    <location>
        <begin position="1"/>
        <end position="19"/>
    </location>
</feature>
<keyword evidence="7" id="KW-0336">GPI-anchor</keyword>
<dbReference type="CDD" id="cd02877">
    <property type="entry name" value="GH18_hevamine_XipI_class_III"/>
    <property type="match status" value="1"/>
</dbReference>
<comment type="subcellular location">
    <subcellularLocation>
        <location evidence="2">Cell membrane</location>
        <topology evidence="2">Lipid-anchor</topology>
        <topology evidence="2">GPI-anchor</topology>
    </subcellularLocation>
    <subcellularLocation>
        <location evidence="3">Secreted</location>
    </subcellularLocation>
</comment>
<keyword evidence="5" id="KW-1003">Cell membrane</keyword>
<dbReference type="EC" id="3.2.1.14" evidence="4"/>
<dbReference type="InterPro" id="IPR045321">
    <property type="entry name" value="Cts1-like"/>
</dbReference>
<evidence type="ECO:0000256" key="10">
    <source>
        <dbReference type="ARBA" id="ARBA00022801"/>
    </source>
</evidence>
<evidence type="ECO:0000256" key="9">
    <source>
        <dbReference type="ARBA" id="ARBA00022729"/>
    </source>
</evidence>
<dbReference type="GO" id="GO:0005886">
    <property type="term" value="C:plasma membrane"/>
    <property type="evidence" value="ECO:0007669"/>
    <property type="project" value="UniProtKB-SubCell"/>
</dbReference>
<evidence type="ECO:0000256" key="20">
    <source>
        <dbReference type="SAM" id="SignalP"/>
    </source>
</evidence>
<dbReference type="InParanoid" id="A0A136JA23"/>
<protein>
    <recommendedName>
        <fullName evidence="4">chitinase</fullName>
        <ecNumber evidence="4">3.2.1.14</ecNumber>
    </recommendedName>
</protein>
<comment type="similarity">
    <text evidence="18">Belongs to the glycosyl hydrolase 18 family. Chitinase class III subfamily.</text>
</comment>
<dbReference type="OrthoDB" id="6020543at2759"/>
<feature type="region of interest" description="Disordered" evidence="19">
    <location>
        <begin position="345"/>
        <end position="545"/>
    </location>
</feature>
<dbReference type="InterPro" id="IPR001579">
    <property type="entry name" value="Glyco_hydro_18_chit_AS"/>
</dbReference>
<dbReference type="InterPro" id="IPR050542">
    <property type="entry name" value="Glycosyl_Hydrlase18_Chitinase"/>
</dbReference>
<dbReference type="PROSITE" id="PS51910">
    <property type="entry name" value="GH18_2"/>
    <property type="match status" value="1"/>
</dbReference>
<dbReference type="InterPro" id="IPR001223">
    <property type="entry name" value="Glyco_hydro18_cat"/>
</dbReference>
<keyword evidence="10 22" id="KW-0378">Hydrolase</keyword>
<evidence type="ECO:0000256" key="14">
    <source>
        <dbReference type="ARBA" id="ARBA00023277"/>
    </source>
</evidence>
<dbReference type="SUPFAM" id="SSF51445">
    <property type="entry name" value="(Trans)glycosidases"/>
    <property type="match status" value="1"/>
</dbReference>
<dbReference type="GO" id="GO:0000272">
    <property type="term" value="P:polysaccharide catabolic process"/>
    <property type="evidence" value="ECO:0007669"/>
    <property type="project" value="UniProtKB-KW"/>
</dbReference>
<evidence type="ECO:0000256" key="6">
    <source>
        <dbReference type="ARBA" id="ARBA00022525"/>
    </source>
</evidence>
<accession>A0A136JA23</accession>
<dbReference type="PROSITE" id="PS01095">
    <property type="entry name" value="GH18_1"/>
    <property type="match status" value="1"/>
</dbReference>
<dbReference type="PANTHER" id="PTHR45708:SF47">
    <property type="entry name" value="ENDOCHITINASE A"/>
    <property type="match status" value="1"/>
</dbReference>
<evidence type="ECO:0000256" key="15">
    <source>
        <dbReference type="ARBA" id="ARBA00023288"/>
    </source>
</evidence>
<keyword evidence="17" id="KW-0624">Polysaccharide degradation</keyword>
<keyword evidence="15" id="KW-0449">Lipoprotein</keyword>